<dbReference type="PANTHER" id="PTHR43523:SF6">
    <property type="entry name" value="GLYCOGEN BIOSYNTHESIS PROTEIN GLGD"/>
    <property type="match status" value="1"/>
</dbReference>
<dbReference type="SUPFAM" id="SSF53448">
    <property type="entry name" value="Nucleotide-diphospho-sugar transferases"/>
    <property type="match status" value="1"/>
</dbReference>
<feature type="domain" description="Glucose-1-phosphate adenylyltransferase/Bifunctional protein GlmU-like C-terminal hexapeptide" evidence="4">
    <location>
        <begin position="287"/>
        <end position="358"/>
    </location>
</feature>
<keyword evidence="2" id="KW-0320">Glycogen biosynthesis</keyword>
<dbReference type="InterPro" id="IPR029044">
    <property type="entry name" value="Nucleotide-diphossugar_trans"/>
</dbReference>
<comment type="caution">
    <text evidence="5">The sequence shown here is derived from an EMBL/GenBank/DDBJ whole genome shotgun (WGS) entry which is preliminary data.</text>
</comment>
<evidence type="ECO:0000313" key="5">
    <source>
        <dbReference type="EMBL" id="RHM14093.1"/>
    </source>
</evidence>
<dbReference type="CDD" id="cd04651">
    <property type="entry name" value="LbH_G1P_AT_C"/>
    <property type="match status" value="1"/>
</dbReference>
<comment type="similarity">
    <text evidence="1">Belongs to the bacterial/plant glucose-1-phosphate adenylyltransferase family.</text>
</comment>
<gene>
    <name evidence="5" type="primary">glgD</name>
    <name evidence="5" type="ORF">DWZ83_03030</name>
</gene>
<dbReference type="Pfam" id="PF24894">
    <property type="entry name" value="Hexapep_GlmU"/>
    <property type="match status" value="1"/>
</dbReference>
<dbReference type="InterPro" id="IPR056818">
    <property type="entry name" value="GlmU/GlgC-like_hexapep"/>
</dbReference>
<dbReference type="RefSeq" id="WP_022419806.1">
    <property type="nucleotide sequence ID" value="NZ_JAJBMQ010000013.1"/>
</dbReference>
<dbReference type="OrthoDB" id="9801810at2"/>
<keyword evidence="5" id="KW-0548">Nucleotidyltransferase</keyword>
<feature type="domain" description="Nucleotidyl transferase" evidence="3">
    <location>
        <begin position="28"/>
        <end position="156"/>
    </location>
</feature>
<dbReference type="CDD" id="cd02508">
    <property type="entry name" value="ADP_Glucose_PP"/>
    <property type="match status" value="1"/>
</dbReference>
<dbReference type="InterPro" id="IPR011832">
    <property type="entry name" value="GlgDAde_trans"/>
</dbReference>
<dbReference type="SUPFAM" id="SSF51161">
    <property type="entry name" value="Trimeric LpxA-like enzymes"/>
    <property type="match status" value="1"/>
</dbReference>
<evidence type="ECO:0000259" key="4">
    <source>
        <dbReference type="Pfam" id="PF24894"/>
    </source>
</evidence>
<dbReference type="InterPro" id="IPR011831">
    <property type="entry name" value="ADP-Glc_PPase"/>
</dbReference>
<protein>
    <submittedName>
        <fullName evidence="5">Glucose-1-phosphate adenylyltransferase subunit GlgD</fullName>
        <ecNumber evidence="5">2.7.7.27</ecNumber>
    </submittedName>
</protein>
<dbReference type="Proteomes" id="UP000284868">
    <property type="component" value="Unassembled WGS sequence"/>
</dbReference>
<dbReference type="GO" id="GO:0008878">
    <property type="term" value="F:glucose-1-phosphate adenylyltransferase activity"/>
    <property type="evidence" value="ECO:0007669"/>
    <property type="project" value="UniProtKB-EC"/>
</dbReference>
<sequence length="371" mass="42049">MCNAFGIVTYEGMNVHVKGLQDYRPVAAFSFLGRYRMIDFALSNLSNSGVNQIKVMVRENPRSLLEHLGTGRHYNINSKRGKLHVLPAKNMNENDFYSNDINSFMYNMEAIEATNMPYVILTPCNMVYRQDFSVLLDAHIESQADVTILYQNVDNAKTDFINCDTLELNKQKGVLSIGKNRGNAKVRTISLETYILSKELFISLVRKAANTSSLYWFRDIINDQCSELDIRGYAHRGFVACVNDFNSYYRANIDLLNYHKAMEVFNDDWPIYTRTNDSCPTQYAADVIVKNSLVSNGCLIEGNLENSVIGRGAVIKKGAVVKNSVILPAAYIGEDVHIENVVVDKKARIVRKKELIGSEEHPLYVKRNDKI</sequence>
<organism evidence="5 6">
    <name type="scientific">Amedibacillus dolichus</name>
    <dbReference type="NCBI Taxonomy" id="31971"/>
    <lineage>
        <taxon>Bacteria</taxon>
        <taxon>Bacillati</taxon>
        <taxon>Bacillota</taxon>
        <taxon>Erysipelotrichia</taxon>
        <taxon>Erysipelotrichales</taxon>
        <taxon>Erysipelotrichaceae</taxon>
        <taxon>Amedibacillus</taxon>
    </lineage>
</organism>
<dbReference type="GO" id="GO:0005978">
    <property type="term" value="P:glycogen biosynthetic process"/>
    <property type="evidence" value="ECO:0007669"/>
    <property type="project" value="UniProtKB-KW"/>
</dbReference>
<dbReference type="Pfam" id="PF00483">
    <property type="entry name" value="NTP_transferase"/>
    <property type="match status" value="1"/>
</dbReference>
<dbReference type="EC" id="2.7.7.27" evidence="5"/>
<proteinExistence type="inferred from homology"/>
<evidence type="ECO:0000256" key="2">
    <source>
        <dbReference type="ARBA" id="ARBA00023056"/>
    </source>
</evidence>
<dbReference type="EMBL" id="QRPK01000009">
    <property type="protein sequence ID" value="RHM14093.1"/>
    <property type="molecule type" value="Genomic_DNA"/>
</dbReference>
<dbReference type="NCBIfam" id="TIGR02092">
    <property type="entry name" value="glgD"/>
    <property type="match status" value="1"/>
</dbReference>
<accession>A0A415PMY7</accession>
<dbReference type="InterPro" id="IPR011004">
    <property type="entry name" value="Trimer_LpxA-like_sf"/>
</dbReference>
<dbReference type="PANTHER" id="PTHR43523">
    <property type="entry name" value="GLUCOSE-1-PHOSPHATE ADENYLYLTRANSFERASE-RELATED"/>
    <property type="match status" value="1"/>
</dbReference>
<evidence type="ECO:0000313" key="6">
    <source>
        <dbReference type="Proteomes" id="UP000284868"/>
    </source>
</evidence>
<dbReference type="InterPro" id="IPR005835">
    <property type="entry name" value="NTP_transferase_dom"/>
</dbReference>
<dbReference type="AlphaFoldDB" id="A0A415PMY7"/>
<evidence type="ECO:0000256" key="1">
    <source>
        <dbReference type="ARBA" id="ARBA00010443"/>
    </source>
</evidence>
<keyword evidence="5" id="KW-0808">Transferase</keyword>
<name>A0A415PMY7_9FIRM</name>
<dbReference type="Gene3D" id="3.90.550.10">
    <property type="entry name" value="Spore Coat Polysaccharide Biosynthesis Protein SpsA, Chain A"/>
    <property type="match status" value="1"/>
</dbReference>
<evidence type="ECO:0000259" key="3">
    <source>
        <dbReference type="Pfam" id="PF00483"/>
    </source>
</evidence>
<dbReference type="Gene3D" id="2.160.10.10">
    <property type="entry name" value="Hexapeptide repeat proteins"/>
    <property type="match status" value="1"/>
</dbReference>
<keyword evidence="6" id="KW-1185">Reference proteome</keyword>
<reference evidence="5 6" key="1">
    <citation type="submission" date="2018-08" db="EMBL/GenBank/DDBJ databases">
        <title>A genome reference for cultivated species of the human gut microbiota.</title>
        <authorList>
            <person name="Zou Y."/>
            <person name="Xue W."/>
            <person name="Luo G."/>
        </authorList>
    </citation>
    <scope>NUCLEOTIDE SEQUENCE [LARGE SCALE GENOMIC DNA]</scope>
    <source>
        <strain evidence="5 6">AF35-6BH</strain>
    </source>
</reference>